<evidence type="ECO:0000313" key="3">
    <source>
        <dbReference type="Proteomes" id="UP001516400"/>
    </source>
</evidence>
<feature type="compositionally biased region" description="Basic and acidic residues" evidence="1">
    <location>
        <begin position="123"/>
        <end position="135"/>
    </location>
</feature>
<keyword evidence="3" id="KW-1185">Reference proteome</keyword>
<organism evidence="2 3">
    <name type="scientific">Cryptolaemus montrouzieri</name>
    <dbReference type="NCBI Taxonomy" id="559131"/>
    <lineage>
        <taxon>Eukaryota</taxon>
        <taxon>Metazoa</taxon>
        <taxon>Ecdysozoa</taxon>
        <taxon>Arthropoda</taxon>
        <taxon>Hexapoda</taxon>
        <taxon>Insecta</taxon>
        <taxon>Pterygota</taxon>
        <taxon>Neoptera</taxon>
        <taxon>Endopterygota</taxon>
        <taxon>Coleoptera</taxon>
        <taxon>Polyphaga</taxon>
        <taxon>Cucujiformia</taxon>
        <taxon>Coccinelloidea</taxon>
        <taxon>Coccinellidae</taxon>
        <taxon>Scymninae</taxon>
        <taxon>Scymnini</taxon>
        <taxon>Cryptolaemus</taxon>
    </lineage>
</organism>
<feature type="region of interest" description="Disordered" evidence="1">
    <location>
        <begin position="82"/>
        <end position="135"/>
    </location>
</feature>
<evidence type="ECO:0000256" key="1">
    <source>
        <dbReference type="SAM" id="MobiDB-lite"/>
    </source>
</evidence>
<dbReference type="EMBL" id="JABFTP020000001">
    <property type="protein sequence ID" value="KAL3266867.1"/>
    <property type="molecule type" value="Genomic_DNA"/>
</dbReference>
<reference evidence="2 3" key="1">
    <citation type="journal article" date="2021" name="BMC Biol.">
        <title>Horizontally acquired antibacterial genes associated with adaptive radiation of ladybird beetles.</title>
        <authorList>
            <person name="Li H.S."/>
            <person name="Tang X.F."/>
            <person name="Huang Y.H."/>
            <person name="Xu Z.Y."/>
            <person name="Chen M.L."/>
            <person name="Du X.Y."/>
            <person name="Qiu B.Y."/>
            <person name="Chen P.T."/>
            <person name="Zhang W."/>
            <person name="Slipinski A."/>
            <person name="Escalona H.E."/>
            <person name="Waterhouse R.M."/>
            <person name="Zwick A."/>
            <person name="Pang H."/>
        </authorList>
    </citation>
    <scope>NUCLEOTIDE SEQUENCE [LARGE SCALE GENOMIC DNA]</scope>
    <source>
        <strain evidence="2">SYSU2018</strain>
    </source>
</reference>
<protein>
    <submittedName>
        <fullName evidence="2">Uncharacterized protein</fullName>
    </submittedName>
</protein>
<accession>A0ABD2MKK0</accession>
<feature type="compositionally biased region" description="Basic residues" evidence="1">
    <location>
        <begin position="82"/>
        <end position="91"/>
    </location>
</feature>
<feature type="region of interest" description="Disordered" evidence="1">
    <location>
        <begin position="1"/>
        <end position="36"/>
    </location>
</feature>
<gene>
    <name evidence="2" type="ORF">HHI36_011019</name>
</gene>
<dbReference type="AlphaFoldDB" id="A0ABD2MKK0"/>
<dbReference type="Proteomes" id="UP001516400">
    <property type="component" value="Unassembled WGS sequence"/>
</dbReference>
<comment type="caution">
    <text evidence="2">The sequence shown here is derived from an EMBL/GenBank/DDBJ whole genome shotgun (WGS) entry which is preliminary data.</text>
</comment>
<proteinExistence type="predicted"/>
<evidence type="ECO:0000313" key="2">
    <source>
        <dbReference type="EMBL" id="KAL3266867.1"/>
    </source>
</evidence>
<feature type="compositionally biased region" description="Basic residues" evidence="1">
    <location>
        <begin position="101"/>
        <end position="122"/>
    </location>
</feature>
<name>A0ABD2MKK0_9CUCU</name>
<sequence length="135" mass="15349">NNAQTTMNPPQTIDTNTQLSNNQETEVQQAPNADTTAVSQFHSVEDRGIRYSLANSQNENPSTHEVHLSDIVELRGIPPKVSKRNITKRKSTILTSTPKIKAFRRNGNQKKSKRRRKQGKPKNNRERISNKTTEM</sequence>
<feature type="non-terminal residue" evidence="2">
    <location>
        <position position="1"/>
    </location>
</feature>